<feature type="transmembrane region" description="Helical" evidence="1">
    <location>
        <begin position="94"/>
        <end position="113"/>
    </location>
</feature>
<gene>
    <name evidence="3" type="ORF">JBL43_12905</name>
</gene>
<feature type="domain" description="HTH cro/C1-type" evidence="2">
    <location>
        <begin position="10"/>
        <end position="62"/>
    </location>
</feature>
<keyword evidence="1" id="KW-0812">Transmembrane</keyword>
<name>A0ABS0WT35_9FLAO</name>
<dbReference type="RefSeq" id="WP_198841830.1">
    <property type="nucleotide sequence ID" value="NZ_JAEHFJ010000006.1"/>
</dbReference>
<dbReference type="Pfam" id="PF14903">
    <property type="entry name" value="WG_beta_rep"/>
    <property type="match status" value="4"/>
</dbReference>
<accession>A0ABS0WT35</accession>
<dbReference type="PANTHER" id="PTHR37841:SF1">
    <property type="entry name" value="DUF3298 DOMAIN-CONTAINING PROTEIN"/>
    <property type="match status" value="1"/>
</dbReference>
<sequence>MDRLDFGKKLIRIRKAKGLTQAEVAEKCNITIRTIQRIESGTVKPRSSTIKIISEFLEVDFFENSIQNSDFKNHTVLWYLKDIFNLKTNTMKKISILSASLFILTFIGINIFSTEAQSKSPNKQEEVILESQNKKINFSKEFDEFKVEGNFVFVTKNNKHGLMNLDGETIIPCEYDMFEVENNYVLTLKGNKRGLMNLDGKTIIPCEYDMFEVENNYVLTLKGNKRGLMNLDGKTIIPCEYDMFEVENNYVLTLKGNKRGLMNLDGKTIIPCEYDTMKFEEGVAIVTKNGKTKQIRI</sequence>
<evidence type="ECO:0000313" key="3">
    <source>
        <dbReference type="EMBL" id="MBJ2175145.1"/>
    </source>
</evidence>
<dbReference type="Pfam" id="PF01381">
    <property type="entry name" value="HTH_3"/>
    <property type="match status" value="1"/>
</dbReference>
<comment type="caution">
    <text evidence="3">The sequence shown here is derived from an EMBL/GenBank/DDBJ whole genome shotgun (WGS) entry which is preliminary data.</text>
</comment>
<dbReference type="PROSITE" id="PS50943">
    <property type="entry name" value="HTH_CROC1"/>
    <property type="match status" value="1"/>
</dbReference>
<organism evidence="3 4">
    <name type="scientific">Aureibaculum flavum</name>
    <dbReference type="NCBI Taxonomy" id="2795986"/>
    <lineage>
        <taxon>Bacteria</taxon>
        <taxon>Pseudomonadati</taxon>
        <taxon>Bacteroidota</taxon>
        <taxon>Flavobacteriia</taxon>
        <taxon>Flavobacteriales</taxon>
        <taxon>Flavobacteriaceae</taxon>
        <taxon>Aureibaculum</taxon>
    </lineage>
</organism>
<protein>
    <submittedName>
        <fullName evidence="3">WG repeat-containing protein</fullName>
    </submittedName>
</protein>
<keyword evidence="1" id="KW-1133">Transmembrane helix</keyword>
<evidence type="ECO:0000313" key="4">
    <source>
        <dbReference type="Proteomes" id="UP000623301"/>
    </source>
</evidence>
<proteinExistence type="predicted"/>
<dbReference type="PANTHER" id="PTHR37841">
    <property type="entry name" value="GLR2918 PROTEIN"/>
    <property type="match status" value="1"/>
</dbReference>
<dbReference type="CDD" id="cd00093">
    <property type="entry name" value="HTH_XRE"/>
    <property type="match status" value="1"/>
</dbReference>
<dbReference type="InterPro" id="IPR001387">
    <property type="entry name" value="Cro/C1-type_HTH"/>
</dbReference>
<reference evidence="3 4" key="1">
    <citation type="submission" date="2020-12" db="EMBL/GenBank/DDBJ databases">
        <title>Aureibaculum luteum sp. nov. and Aureibaculum flavum sp. nov., novel members of the family Flavobacteriaceae isolated from Antarctic intertidal sediments.</title>
        <authorList>
            <person name="He X."/>
            <person name="Zhang X."/>
        </authorList>
    </citation>
    <scope>NUCLEOTIDE SEQUENCE [LARGE SCALE GENOMIC DNA]</scope>
    <source>
        <strain evidence="3 4">A20</strain>
    </source>
</reference>
<dbReference type="Gene3D" id="1.10.260.40">
    <property type="entry name" value="lambda repressor-like DNA-binding domains"/>
    <property type="match status" value="1"/>
</dbReference>
<dbReference type="SUPFAM" id="SSF47413">
    <property type="entry name" value="lambda repressor-like DNA-binding domains"/>
    <property type="match status" value="1"/>
</dbReference>
<dbReference type="SMART" id="SM00530">
    <property type="entry name" value="HTH_XRE"/>
    <property type="match status" value="1"/>
</dbReference>
<evidence type="ECO:0000256" key="1">
    <source>
        <dbReference type="SAM" id="Phobius"/>
    </source>
</evidence>
<keyword evidence="4" id="KW-1185">Reference proteome</keyword>
<keyword evidence="1" id="KW-0472">Membrane</keyword>
<dbReference type="InterPro" id="IPR032774">
    <property type="entry name" value="WG_beta_rep"/>
</dbReference>
<dbReference type="InterPro" id="IPR010982">
    <property type="entry name" value="Lambda_DNA-bd_dom_sf"/>
</dbReference>
<dbReference type="Proteomes" id="UP000623301">
    <property type="component" value="Unassembled WGS sequence"/>
</dbReference>
<evidence type="ECO:0000259" key="2">
    <source>
        <dbReference type="PROSITE" id="PS50943"/>
    </source>
</evidence>
<dbReference type="EMBL" id="JAEHFJ010000006">
    <property type="protein sequence ID" value="MBJ2175145.1"/>
    <property type="molecule type" value="Genomic_DNA"/>
</dbReference>